<dbReference type="OrthoDB" id="663108at2759"/>
<keyword evidence="3" id="KW-1185">Reference proteome</keyword>
<feature type="region of interest" description="Disordered" evidence="1">
    <location>
        <begin position="1"/>
        <end position="22"/>
    </location>
</feature>
<dbReference type="EMBL" id="WJXA01000010">
    <property type="protein sequence ID" value="KAF7130415.1"/>
    <property type="molecule type" value="Genomic_DNA"/>
</dbReference>
<accession>A0A834GCI8</accession>
<proteinExistence type="predicted"/>
<dbReference type="Proteomes" id="UP000626092">
    <property type="component" value="Unassembled WGS sequence"/>
</dbReference>
<organism evidence="2 3">
    <name type="scientific">Rhododendron simsii</name>
    <name type="common">Sims's rhododendron</name>
    <dbReference type="NCBI Taxonomy" id="118357"/>
    <lineage>
        <taxon>Eukaryota</taxon>
        <taxon>Viridiplantae</taxon>
        <taxon>Streptophyta</taxon>
        <taxon>Embryophyta</taxon>
        <taxon>Tracheophyta</taxon>
        <taxon>Spermatophyta</taxon>
        <taxon>Magnoliopsida</taxon>
        <taxon>eudicotyledons</taxon>
        <taxon>Gunneridae</taxon>
        <taxon>Pentapetalae</taxon>
        <taxon>asterids</taxon>
        <taxon>Ericales</taxon>
        <taxon>Ericaceae</taxon>
        <taxon>Ericoideae</taxon>
        <taxon>Rhodoreae</taxon>
        <taxon>Rhododendron</taxon>
    </lineage>
</organism>
<gene>
    <name evidence="2" type="ORF">RHSIM_Rhsim10G0012400</name>
</gene>
<comment type="caution">
    <text evidence="2">The sequence shown here is derived from an EMBL/GenBank/DDBJ whole genome shotgun (WGS) entry which is preliminary data.</text>
</comment>
<evidence type="ECO:0000256" key="1">
    <source>
        <dbReference type="SAM" id="MobiDB-lite"/>
    </source>
</evidence>
<name>A0A834GCI8_RHOSS</name>
<evidence type="ECO:0000313" key="3">
    <source>
        <dbReference type="Proteomes" id="UP000626092"/>
    </source>
</evidence>
<reference evidence="2" key="1">
    <citation type="submission" date="2019-11" db="EMBL/GenBank/DDBJ databases">
        <authorList>
            <person name="Liu Y."/>
            <person name="Hou J."/>
            <person name="Li T.-Q."/>
            <person name="Guan C.-H."/>
            <person name="Wu X."/>
            <person name="Wu H.-Z."/>
            <person name="Ling F."/>
            <person name="Zhang R."/>
            <person name="Shi X.-G."/>
            <person name="Ren J.-P."/>
            <person name="Chen E.-F."/>
            <person name="Sun J.-M."/>
        </authorList>
    </citation>
    <scope>NUCLEOTIDE SEQUENCE</scope>
    <source>
        <strain evidence="2">Adult_tree_wgs_1</strain>
        <tissue evidence="2">Leaves</tissue>
    </source>
</reference>
<dbReference type="AlphaFoldDB" id="A0A834GCI8"/>
<protein>
    <submittedName>
        <fullName evidence="2">Uncharacterized protein</fullName>
    </submittedName>
</protein>
<sequence length="219" mass="24532">MRREGRQHGMVRNYPILGPPFNPRPESRYLNRFDSPPTAGLFTKVSSKPTNHSKFTGICGRPKCAGCHAHPVSKSRPKAKGTQKLRSCDVVSNHRLVSWRVVDSNPGLKFSGFSAGGILDHLDRDDMGDFDDDDFVGEVYEDSCELDHPKRTGESTLASWESHDSVELEIASGAVDIKDCDEENKDDDENENVSIDDLEIVLAEEDEDEYEDWCLVAEM</sequence>
<evidence type="ECO:0000313" key="2">
    <source>
        <dbReference type="EMBL" id="KAF7130415.1"/>
    </source>
</evidence>
<dbReference type="PANTHER" id="PTHR34278">
    <property type="entry name" value="PROTEIN THI031, PUTATIVE-RELATED"/>
    <property type="match status" value="1"/>
</dbReference>
<dbReference type="PANTHER" id="PTHR34278:SF1">
    <property type="entry name" value="PROTEIN THI031, PUTATIVE-RELATED"/>
    <property type="match status" value="1"/>
</dbReference>